<keyword evidence="1" id="KW-0902">Two-component regulatory system</keyword>
<evidence type="ECO:0000313" key="4">
    <source>
        <dbReference type="EMBL" id="ABE33068.1"/>
    </source>
</evidence>
<dbReference type="KEGG" id="bxe:Bxe_B2927"/>
<dbReference type="InterPro" id="IPR008207">
    <property type="entry name" value="Sig_transdc_His_kin_Hpt_dom"/>
</dbReference>
<dbReference type="SUPFAM" id="SSF47226">
    <property type="entry name" value="Histidine-containing phosphotransfer domain, HPT domain"/>
    <property type="match status" value="1"/>
</dbReference>
<sequence length="128" mass="13380">MKPVGATKQAGFAGDPHLLQQKALELAGGDHVTARRLLEMIAQTDRTALAALRDSFRTASWDGVGSAAHRIAGSARMLECHEVFALLTRLEAAARGRDIVLATALLPHVADALGELGASIGKALTSTD</sequence>
<feature type="modified residue" description="Phosphohistidine" evidence="2">
    <location>
        <position position="69"/>
    </location>
</feature>
<evidence type="ECO:0000256" key="2">
    <source>
        <dbReference type="PROSITE-ProRule" id="PRU00110"/>
    </source>
</evidence>
<name>Q13S71_PARXL</name>
<organism evidence="4 5">
    <name type="scientific">Paraburkholderia xenovorans (strain LB400)</name>
    <dbReference type="NCBI Taxonomy" id="266265"/>
    <lineage>
        <taxon>Bacteria</taxon>
        <taxon>Pseudomonadati</taxon>
        <taxon>Pseudomonadota</taxon>
        <taxon>Betaproteobacteria</taxon>
        <taxon>Burkholderiales</taxon>
        <taxon>Burkholderiaceae</taxon>
        <taxon>Paraburkholderia</taxon>
    </lineage>
</organism>
<dbReference type="InterPro" id="IPR036641">
    <property type="entry name" value="HPT_dom_sf"/>
</dbReference>
<dbReference type="AlphaFoldDB" id="Q13S71"/>
<dbReference type="PROSITE" id="PS50894">
    <property type="entry name" value="HPT"/>
    <property type="match status" value="1"/>
</dbReference>
<gene>
    <name evidence="4" type="ORF">Bxe_B2927</name>
</gene>
<feature type="domain" description="HPt" evidence="3">
    <location>
        <begin position="30"/>
        <end position="127"/>
    </location>
</feature>
<dbReference type="Proteomes" id="UP000001817">
    <property type="component" value="Chromosome 2"/>
</dbReference>
<dbReference type="OrthoDB" id="8926467at2"/>
<evidence type="ECO:0000313" key="5">
    <source>
        <dbReference type="Proteomes" id="UP000001817"/>
    </source>
</evidence>
<dbReference type="GO" id="GO:0004672">
    <property type="term" value="F:protein kinase activity"/>
    <property type="evidence" value="ECO:0007669"/>
    <property type="project" value="UniProtKB-ARBA"/>
</dbReference>
<dbReference type="EMBL" id="CP000271">
    <property type="protein sequence ID" value="ABE33068.1"/>
    <property type="molecule type" value="Genomic_DNA"/>
</dbReference>
<accession>Q13S71</accession>
<dbReference type="STRING" id="266265.Bxe_B2927"/>
<keyword evidence="5" id="KW-1185">Reference proteome</keyword>
<keyword evidence="2" id="KW-0597">Phosphoprotein</keyword>
<dbReference type="RefSeq" id="WP_011490456.1">
    <property type="nucleotide sequence ID" value="NC_007952.1"/>
</dbReference>
<dbReference type="PATRIC" id="fig|266265.5.peg.4760"/>
<dbReference type="Gene3D" id="1.20.120.160">
    <property type="entry name" value="HPT domain"/>
    <property type="match status" value="1"/>
</dbReference>
<evidence type="ECO:0000259" key="3">
    <source>
        <dbReference type="PROSITE" id="PS50894"/>
    </source>
</evidence>
<evidence type="ECO:0000256" key="1">
    <source>
        <dbReference type="ARBA" id="ARBA00023012"/>
    </source>
</evidence>
<reference evidence="4 5" key="1">
    <citation type="journal article" date="2006" name="Proc. Natl. Acad. Sci. U.S.A.">
        <title>Burkholderia xenovorans LB400 harbors a multi-replicon, 9.73-Mbp genome shaped for versatility.</title>
        <authorList>
            <person name="Chain P.S."/>
            <person name="Denef V.J."/>
            <person name="Konstantinidis K.T."/>
            <person name="Vergez L.M."/>
            <person name="Agullo L."/>
            <person name="Reyes V.L."/>
            <person name="Hauser L."/>
            <person name="Cordova M."/>
            <person name="Gomez L."/>
            <person name="Gonzalez M."/>
            <person name="Land M."/>
            <person name="Lao V."/>
            <person name="Larimer F."/>
            <person name="LiPuma J.J."/>
            <person name="Mahenthiralingam E."/>
            <person name="Malfatti S.A."/>
            <person name="Marx C.J."/>
            <person name="Parnell J.J."/>
            <person name="Ramette A."/>
            <person name="Richardson P."/>
            <person name="Seeger M."/>
            <person name="Smith D."/>
            <person name="Spilker T."/>
            <person name="Sul W.J."/>
            <person name="Tsoi T.V."/>
            <person name="Ulrich L.E."/>
            <person name="Zhulin I.B."/>
            <person name="Tiedje J.M."/>
        </authorList>
    </citation>
    <scope>NUCLEOTIDE SEQUENCE [LARGE SCALE GENOMIC DNA]</scope>
    <source>
        <strain evidence="4 5">LB400</strain>
    </source>
</reference>
<protein>
    <submittedName>
        <fullName evidence="4">Hpt domain protein</fullName>
    </submittedName>
</protein>
<dbReference type="eggNOG" id="COG2198">
    <property type="taxonomic scope" value="Bacteria"/>
</dbReference>
<proteinExistence type="predicted"/>
<dbReference type="Pfam" id="PF01627">
    <property type="entry name" value="Hpt"/>
    <property type="match status" value="1"/>
</dbReference>
<dbReference type="KEGG" id="bxb:DR64_5258"/>
<dbReference type="GO" id="GO:0000160">
    <property type="term" value="P:phosphorelay signal transduction system"/>
    <property type="evidence" value="ECO:0007669"/>
    <property type="project" value="UniProtKB-KW"/>
</dbReference>